<sequence>MTERERIQLRLGARRRELGDHMKGRVAVTPKAAQLLQKIAQDEEELKRIDREEADRLALQNAPVDEVLQVIMIPLLADVMNDVAAGVNGMLRRRGCTETVFAEYTADLQRTALKIVDTLAASEAGMPRLLDVDDTLVDAVKKKLMSFIRQRLNITK</sequence>
<protein>
    <submittedName>
        <fullName evidence="1">Uncharacterized protein</fullName>
    </submittedName>
</protein>
<dbReference type="EMBL" id="PP511379">
    <property type="protein sequence ID" value="XCD03699.1"/>
    <property type="molecule type" value="Genomic_DNA"/>
</dbReference>
<organism evidence="1">
    <name type="scientific">Dulem virus 40</name>
    <dbReference type="NCBI Taxonomy" id="3145758"/>
    <lineage>
        <taxon>Viruses</taxon>
        <taxon>Duplodnaviria</taxon>
        <taxon>Heunggongvirae</taxon>
        <taxon>Uroviricota</taxon>
        <taxon>Caudoviricetes</taxon>
    </lineage>
</organism>
<reference evidence="1" key="1">
    <citation type="submission" date="2024-03" db="EMBL/GenBank/DDBJ databases">
        <title>Diverse circular DNA viruses in blood, oral, and fecal samples of captive lemurs.</title>
        <authorList>
            <person name="Paietta E.N."/>
            <person name="Kraberger S."/>
            <person name="Lund M.C."/>
            <person name="Custer J.M."/>
            <person name="Vargas K.M."/>
            <person name="Ehmke E.E."/>
            <person name="Yoder A.D."/>
            <person name="Varsani A."/>
        </authorList>
    </citation>
    <scope>NUCLEOTIDE SEQUENCE</scope>
    <source>
        <strain evidence="1">Duke_21_1</strain>
    </source>
</reference>
<accession>A0AAU8AUW1</accession>
<proteinExistence type="predicted"/>
<evidence type="ECO:0000313" key="1">
    <source>
        <dbReference type="EMBL" id="XCD03699.1"/>
    </source>
</evidence>
<name>A0AAU8AUW1_9CAUD</name>